<dbReference type="InParanoid" id="A0A2K2DBW4"/>
<feature type="compositionally biased region" description="Basic and acidic residues" evidence="1">
    <location>
        <begin position="267"/>
        <end position="282"/>
    </location>
</feature>
<dbReference type="AlphaFoldDB" id="A0A2K2DBW4"/>
<feature type="region of interest" description="Disordered" evidence="1">
    <location>
        <begin position="24"/>
        <end position="47"/>
    </location>
</feature>
<protein>
    <submittedName>
        <fullName evidence="2 3">Uncharacterized protein</fullName>
    </submittedName>
</protein>
<evidence type="ECO:0000313" key="3">
    <source>
        <dbReference type="EnsemblPlants" id="PNT71763"/>
    </source>
</evidence>
<dbReference type="Proteomes" id="UP000008810">
    <property type="component" value="Chromosome 2"/>
</dbReference>
<keyword evidence="4" id="KW-1185">Reference proteome</keyword>
<feature type="compositionally biased region" description="Basic residues" evidence="1">
    <location>
        <begin position="446"/>
        <end position="460"/>
    </location>
</feature>
<proteinExistence type="predicted"/>
<dbReference type="EMBL" id="CM000881">
    <property type="protein sequence ID" value="PNT71763.1"/>
    <property type="molecule type" value="Genomic_DNA"/>
</dbReference>
<feature type="compositionally biased region" description="Gly residues" evidence="1">
    <location>
        <begin position="317"/>
        <end position="336"/>
    </location>
</feature>
<organism evidence="2">
    <name type="scientific">Brachypodium distachyon</name>
    <name type="common">Purple false brome</name>
    <name type="synonym">Trachynia distachya</name>
    <dbReference type="NCBI Taxonomy" id="15368"/>
    <lineage>
        <taxon>Eukaryota</taxon>
        <taxon>Viridiplantae</taxon>
        <taxon>Streptophyta</taxon>
        <taxon>Embryophyta</taxon>
        <taxon>Tracheophyta</taxon>
        <taxon>Spermatophyta</taxon>
        <taxon>Magnoliopsida</taxon>
        <taxon>Liliopsida</taxon>
        <taxon>Poales</taxon>
        <taxon>Poaceae</taxon>
        <taxon>BOP clade</taxon>
        <taxon>Pooideae</taxon>
        <taxon>Stipodae</taxon>
        <taxon>Brachypodieae</taxon>
        <taxon>Brachypodium</taxon>
    </lineage>
</organism>
<feature type="region of interest" description="Disordered" evidence="1">
    <location>
        <begin position="267"/>
        <end position="336"/>
    </location>
</feature>
<accession>A0A2K2DBW4</accession>
<reference evidence="2 3" key="1">
    <citation type="journal article" date="2010" name="Nature">
        <title>Genome sequencing and analysis of the model grass Brachypodium distachyon.</title>
        <authorList>
            <consortium name="International Brachypodium Initiative"/>
        </authorList>
    </citation>
    <scope>NUCLEOTIDE SEQUENCE [LARGE SCALE GENOMIC DNA]</scope>
    <source>
        <strain evidence="2 3">Bd21</strain>
    </source>
</reference>
<evidence type="ECO:0000313" key="2">
    <source>
        <dbReference type="EMBL" id="PNT71763.1"/>
    </source>
</evidence>
<feature type="region of interest" description="Disordered" evidence="1">
    <location>
        <begin position="354"/>
        <end position="407"/>
    </location>
</feature>
<name>A0A2K2DBW4_BRADI</name>
<dbReference type="EnsemblPlants" id="PNT71763">
    <property type="protein sequence ID" value="PNT71763"/>
    <property type="gene ID" value="BRADI_2g35161v3"/>
</dbReference>
<feature type="compositionally biased region" description="Basic and acidic residues" evidence="1">
    <location>
        <begin position="420"/>
        <end position="431"/>
    </location>
</feature>
<feature type="compositionally biased region" description="Basic and acidic residues" evidence="1">
    <location>
        <begin position="294"/>
        <end position="307"/>
    </location>
</feature>
<evidence type="ECO:0000313" key="4">
    <source>
        <dbReference type="Proteomes" id="UP000008810"/>
    </source>
</evidence>
<gene>
    <name evidence="2" type="ORF">BRADI_2g35161v3</name>
</gene>
<evidence type="ECO:0000256" key="1">
    <source>
        <dbReference type="SAM" id="MobiDB-lite"/>
    </source>
</evidence>
<feature type="region of interest" description="Disordered" evidence="1">
    <location>
        <begin position="446"/>
        <end position="466"/>
    </location>
</feature>
<reference evidence="3" key="3">
    <citation type="submission" date="2018-08" db="UniProtKB">
        <authorList>
            <consortium name="EnsemblPlants"/>
        </authorList>
    </citation>
    <scope>IDENTIFICATION</scope>
    <source>
        <strain evidence="3">cv. Bd21</strain>
    </source>
</reference>
<dbReference type="Gramene" id="PNT71763">
    <property type="protein sequence ID" value="PNT71763"/>
    <property type="gene ID" value="BRADI_2g35161v3"/>
</dbReference>
<sequence>MEPPVTEGRSLAETDRQRCLLRNRARSPRELTGLSGSGRRPSTSTVYTLRPGSAASITPVPGNQATTAMDDALLQTAAFMLSMVSRHKITRWTTGPREGRSTASRVKGLSTRIAAVHWIVGLGGPGGAHGGASPCSRREVTRWIRSVGRDAQPLASVVRRSLQGERVGKEGPLRFLPAGAKGGSFLPITDDLGSDHLLHLPPACFCRPPQPLRSRLGLGWTEIRGLRGNLRVEETARCRGSGKSVRVFAIVSFFLFFLLRPSEWRPRSERNGRRLGRGEGRARGGLTGDGAVRMGKEEGARGRREAAQVDGGAEHGNWGGGSGTGAGAQVAGGAGAGHGEGSLAALGMGMGRRWRGKGRRAAGEGRGGGKGRARWREEERRGGAGVGEAGGAAVQRRSRGEDGARAGIGRRRCGCADAEEEKRGRRSDRACTPHSTSSLCLAAAHLHARPPSRPRRRPSARRPPCAYLHSLPRTRRRATVRQTALRGRERVFLLLKQCGRRCS</sequence>
<feature type="region of interest" description="Disordered" evidence="1">
    <location>
        <begin position="415"/>
        <end position="434"/>
    </location>
</feature>
<reference evidence="2" key="2">
    <citation type="submission" date="2017-06" db="EMBL/GenBank/DDBJ databases">
        <title>WGS assembly of Brachypodium distachyon.</title>
        <authorList>
            <consortium name="The International Brachypodium Initiative"/>
            <person name="Lucas S."/>
            <person name="Harmon-Smith M."/>
            <person name="Lail K."/>
            <person name="Tice H."/>
            <person name="Grimwood J."/>
            <person name="Bruce D."/>
            <person name="Barry K."/>
            <person name="Shu S."/>
            <person name="Lindquist E."/>
            <person name="Wang M."/>
            <person name="Pitluck S."/>
            <person name="Vogel J.P."/>
            <person name="Garvin D.F."/>
            <person name="Mockler T.C."/>
            <person name="Schmutz J."/>
            <person name="Rokhsar D."/>
            <person name="Bevan M.W."/>
        </authorList>
    </citation>
    <scope>NUCLEOTIDE SEQUENCE</scope>
    <source>
        <strain evidence="2">Bd21</strain>
    </source>
</reference>